<name>A0ABU7CZL6_9TELE</name>
<accession>A0ABU7CZL6</accession>
<comment type="caution">
    <text evidence="1">The sequence shown here is derived from an EMBL/GenBank/DDBJ whole genome shotgun (WGS) entry which is preliminary data.</text>
</comment>
<dbReference type="Proteomes" id="UP001352852">
    <property type="component" value="Unassembled WGS sequence"/>
</dbReference>
<evidence type="ECO:0000313" key="1">
    <source>
        <dbReference type="EMBL" id="MED6267315.1"/>
    </source>
</evidence>
<keyword evidence="2" id="KW-1185">Reference proteome</keyword>
<evidence type="ECO:0000313" key="2">
    <source>
        <dbReference type="Proteomes" id="UP001352852"/>
    </source>
</evidence>
<reference evidence="1 2" key="1">
    <citation type="submission" date="2021-06" db="EMBL/GenBank/DDBJ databases">
        <authorList>
            <person name="Palmer J.M."/>
        </authorList>
    </citation>
    <scope>NUCLEOTIDE SEQUENCE [LARGE SCALE GENOMIC DNA]</scope>
    <source>
        <strain evidence="1 2">CL_MEX2019</strain>
        <tissue evidence="1">Muscle</tissue>
    </source>
</reference>
<organism evidence="1 2">
    <name type="scientific">Characodon lateralis</name>
    <dbReference type="NCBI Taxonomy" id="208331"/>
    <lineage>
        <taxon>Eukaryota</taxon>
        <taxon>Metazoa</taxon>
        <taxon>Chordata</taxon>
        <taxon>Craniata</taxon>
        <taxon>Vertebrata</taxon>
        <taxon>Euteleostomi</taxon>
        <taxon>Actinopterygii</taxon>
        <taxon>Neopterygii</taxon>
        <taxon>Teleostei</taxon>
        <taxon>Neoteleostei</taxon>
        <taxon>Acanthomorphata</taxon>
        <taxon>Ovalentaria</taxon>
        <taxon>Atherinomorphae</taxon>
        <taxon>Cyprinodontiformes</taxon>
        <taxon>Goodeidae</taxon>
        <taxon>Characodon</taxon>
    </lineage>
</organism>
<protein>
    <submittedName>
        <fullName evidence="1">Uncharacterized protein</fullName>
    </submittedName>
</protein>
<sequence>MFFCFSFFPETLASHQLKQYHCVVSSHCPPVFCRVRYQPCNSYHRGGQGDVGTIHLNPKATVMRGIQTVYRITHAYMLTLVIYYEGFSAMSESLQNPHLPPGDKQKHNFLSKHKLSETCEMNQ</sequence>
<dbReference type="EMBL" id="JAHUTJ010008908">
    <property type="protein sequence ID" value="MED6267315.1"/>
    <property type="molecule type" value="Genomic_DNA"/>
</dbReference>
<gene>
    <name evidence="1" type="ORF">CHARACLAT_010949</name>
</gene>
<proteinExistence type="predicted"/>